<sequence>MMAHLAVGGDARHSSGRPEPCAATGAGHALSGLVPEKWRALYREGRGLRCQNQRSVSLRRSVTRPCGLPRPAGARGASRPVLVLPGSLRRQACTASSLASRQRSCHLATSGCFPADGTFMSGPATGTGVASPSQREPQDGQDVVGGIIHQRPLWSSRRTPRRSVRYRPRPTTAHRRGLPEDPPRLPRDTGTATAPAGRGEAASRDEPAPLRLRQRQHSAVLLEGSALAPGSAPIRHALAATPSAQVSAACGRPQRSGDPMHPHR</sequence>
<evidence type="ECO:0000256" key="1">
    <source>
        <dbReference type="SAM" id="MobiDB-lite"/>
    </source>
</evidence>
<keyword evidence="3" id="KW-1185">Reference proteome</keyword>
<feature type="compositionally biased region" description="Basic residues" evidence="1">
    <location>
        <begin position="158"/>
        <end position="176"/>
    </location>
</feature>
<feature type="region of interest" description="Disordered" evidence="1">
    <location>
        <begin position="123"/>
        <end position="210"/>
    </location>
</feature>
<dbReference type="STRING" id="460265.Mnod_2752"/>
<dbReference type="HOGENOM" id="CLU_1052965_0_0_5"/>
<feature type="region of interest" description="Disordered" evidence="1">
    <location>
        <begin position="1"/>
        <end position="23"/>
    </location>
</feature>
<evidence type="ECO:0000313" key="3">
    <source>
        <dbReference type="Proteomes" id="UP000008207"/>
    </source>
</evidence>
<dbReference type="Proteomes" id="UP000008207">
    <property type="component" value="Chromosome"/>
</dbReference>
<proteinExistence type="predicted"/>
<gene>
    <name evidence="2" type="ordered locus">Mnod_2752</name>
</gene>
<dbReference type="AlphaFoldDB" id="B8IFG9"/>
<name>B8IFG9_METNO</name>
<organism evidence="2 3">
    <name type="scientific">Methylobacterium nodulans (strain LMG 21967 / CNCM I-2342 / ORS 2060)</name>
    <dbReference type="NCBI Taxonomy" id="460265"/>
    <lineage>
        <taxon>Bacteria</taxon>
        <taxon>Pseudomonadati</taxon>
        <taxon>Pseudomonadota</taxon>
        <taxon>Alphaproteobacteria</taxon>
        <taxon>Hyphomicrobiales</taxon>
        <taxon>Methylobacteriaceae</taxon>
        <taxon>Methylobacterium</taxon>
    </lineage>
</organism>
<protein>
    <submittedName>
        <fullName evidence="2">Uncharacterized protein</fullName>
    </submittedName>
</protein>
<evidence type="ECO:0000313" key="2">
    <source>
        <dbReference type="EMBL" id="ACL57704.1"/>
    </source>
</evidence>
<feature type="region of interest" description="Disordered" evidence="1">
    <location>
        <begin position="233"/>
        <end position="264"/>
    </location>
</feature>
<dbReference type="EMBL" id="CP001349">
    <property type="protein sequence ID" value="ACL57704.1"/>
    <property type="molecule type" value="Genomic_DNA"/>
</dbReference>
<reference evidence="2 3" key="1">
    <citation type="submission" date="2009-01" db="EMBL/GenBank/DDBJ databases">
        <title>Complete sequence of chromosome of Methylobacterium nodulans ORS 2060.</title>
        <authorList>
            <consortium name="US DOE Joint Genome Institute"/>
            <person name="Lucas S."/>
            <person name="Copeland A."/>
            <person name="Lapidus A."/>
            <person name="Glavina del Rio T."/>
            <person name="Dalin E."/>
            <person name="Tice H."/>
            <person name="Bruce D."/>
            <person name="Goodwin L."/>
            <person name="Pitluck S."/>
            <person name="Sims D."/>
            <person name="Brettin T."/>
            <person name="Detter J.C."/>
            <person name="Han C."/>
            <person name="Larimer F."/>
            <person name="Land M."/>
            <person name="Hauser L."/>
            <person name="Kyrpides N."/>
            <person name="Ivanova N."/>
            <person name="Marx C.J."/>
            <person name="Richardson P."/>
        </authorList>
    </citation>
    <scope>NUCLEOTIDE SEQUENCE [LARGE SCALE GENOMIC DNA]</scope>
    <source>
        <strain evidence="3">LMG 21967 / CNCM I-2342 / ORS 2060</strain>
    </source>
</reference>
<dbReference type="KEGG" id="mno:Mnod_2752"/>
<accession>B8IFG9</accession>
<feature type="compositionally biased region" description="Basic and acidic residues" evidence="1">
    <location>
        <begin position="177"/>
        <end position="187"/>
    </location>
</feature>